<comment type="caution">
    <text evidence="2">The sequence shown here is derived from an EMBL/GenBank/DDBJ whole genome shotgun (WGS) entry which is preliminary data.</text>
</comment>
<dbReference type="Proteomes" id="UP000052268">
    <property type="component" value="Unassembled WGS sequence"/>
</dbReference>
<reference evidence="2 3" key="2">
    <citation type="journal article" date="2015" name="G3 (Bethesda)">
        <title>Insights into Ongoing Evolution of the Hexachlorocyclohexane Catabolic Pathway from Comparative Genomics of Ten Sphingomonadaceae Strains.</title>
        <authorList>
            <person name="Pearce S.L."/>
            <person name="Oakeshott J.G."/>
            <person name="Pandey G."/>
        </authorList>
    </citation>
    <scope>NUCLEOTIDE SEQUENCE [LARGE SCALE GENOMIC DNA]</scope>
    <source>
        <strain evidence="2 3">LL02</strain>
    </source>
</reference>
<reference evidence="2" key="1">
    <citation type="submission" date="2014-01" db="EMBL/GenBank/DDBJ databases">
        <authorList>
            <person name="Pearce S."/>
            <person name="Pandey G."/>
            <person name="Oakeshott J."/>
        </authorList>
    </citation>
    <scope>NUCLEOTIDE SEQUENCE</scope>
    <source>
        <strain evidence="2">LL02</strain>
    </source>
</reference>
<protein>
    <submittedName>
        <fullName evidence="2">Uncharacterized protein</fullName>
    </submittedName>
</protein>
<keyword evidence="3" id="KW-1185">Reference proteome</keyword>
<sequence length="41" mass="4317">MLASSVDVVLRNARKCDLATLSGWIIGDDHGLDTMVEADGA</sequence>
<proteinExistence type="predicted"/>
<evidence type="ECO:0000313" key="3">
    <source>
        <dbReference type="Proteomes" id="UP000052268"/>
    </source>
</evidence>
<gene>
    <name evidence="1" type="ORF">V474_12640</name>
    <name evidence="2" type="ORF">V474_20835</name>
</gene>
<dbReference type="EMBL" id="JACU01000022">
    <property type="protein sequence ID" value="KMS50356.1"/>
    <property type="molecule type" value="Genomic_DNA"/>
</dbReference>
<organism evidence="2 3">
    <name type="scientific">Novosphingobium barchaimii LL02</name>
    <dbReference type="NCBI Taxonomy" id="1114963"/>
    <lineage>
        <taxon>Bacteria</taxon>
        <taxon>Pseudomonadati</taxon>
        <taxon>Pseudomonadota</taxon>
        <taxon>Alphaproteobacteria</taxon>
        <taxon>Sphingomonadales</taxon>
        <taxon>Sphingomonadaceae</taxon>
        <taxon>Novosphingobium</taxon>
    </lineage>
</organism>
<evidence type="ECO:0000313" key="2">
    <source>
        <dbReference type="EMBL" id="KMS54425.1"/>
    </source>
</evidence>
<evidence type="ECO:0000313" key="1">
    <source>
        <dbReference type="EMBL" id="KMS50356.1"/>
    </source>
</evidence>
<name>A0A0J8AI00_9SPHN</name>
<accession>A0A0J8AI00</accession>
<dbReference type="EMBL" id="JACU01000006">
    <property type="protein sequence ID" value="KMS54425.1"/>
    <property type="molecule type" value="Genomic_DNA"/>
</dbReference>
<dbReference type="AlphaFoldDB" id="A0A0J8AI00"/>